<keyword evidence="3" id="KW-0812">Transmembrane</keyword>
<evidence type="ECO:0000256" key="2">
    <source>
        <dbReference type="ARBA" id="ARBA00022803"/>
    </source>
</evidence>
<dbReference type="Gene3D" id="1.25.40.10">
    <property type="entry name" value="Tetratricopeptide repeat domain"/>
    <property type="match status" value="1"/>
</dbReference>
<name>A0AAP5IB56_9CYAN</name>
<dbReference type="AlphaFoldDB" id="A0AAP5IB56"/>
<dbReference type="PANTHER" id="PTHR44858">
    <property type="entry name" value="TETRATRICOPEPTIDE REPEAT PROTEIN 6"/>
    <property type="match status" value="1"/>
</dbReference>
<dbReference type="InterPro" id="IPR050498">
    <property type="entry name" value="Ycf3"/>
</dbReference>
<dbReference type="SUPFAM" id="SSF48452">
    <property type="entry name" value="TPR-like"/>
    <property type="match status" value="1"/>
</dbReference>
<keyword evidence="2" id="KW-0802">TPR repeat</keyword>
<gene>
    <name evidence="4" type="ORF">G7B40_027455</name>
</gene>
<keyword evidence="3" id="KW-1133">Transmembrane helix</keyword>
<keyword evidence="5" id="KW-1185">Reference proteome</keyword>
<evidence type="ECO:0000256" key="1">
    <source>
        <dbReference type="ARBA" id="ARBA00022737"/>
    </source>
</evidence>
<reference evidence="5" key="1">
    <citation type="journal article" date="2021" name="Science">
        <title>Hunting the eagle killer: A cyanobacterial neurotoxin causes vacuolar myelinopathy.</title>
        <authorList>
            <person name="Breinlinger S."/>
            <person name="Phillips T.J."/>
            <person name="Haram B.N."/>
            <person name="Mares J."/>
            <person name="Martinez Yerena J.A."/>
            <person name="Hrouzek P."/>
            <person name="Sobotka R."/>
            <person name="Henderson W.M."/>
            <person name="Schmieder P."/>
            <person name="Williams S.M."/>
            <person name="Lauderdale J.D."/>
            <person name="Wilde H.D."/>
            <person name="Gerrin W."/>
            <person name="Kust A."/>
            <person name="Washington J.W."/>
            <person name="Wagner C."/>
            <person name="Geier B."/>
            <person name="Liebeke M."/>
            <person name="Enke H."/>
            <person name="Niedermeyer T.H.J."/>
            <person name="Wilde S.B."/>
        </authorList>
    </citation>
    <scope>NUCLEOTIDE SEQUENCE [LARGE SCALE GENOMIC DNA]</scope>
    <source>
        <strain evidence="5">Thurmond2011</strain>
    </source>
</reference>
<feature type="transmembrane region" description="Helical" evidence="3">
    <location>
        <begin position="67"/>
        <end position="89"/>
    </location>
</feature>
<keyword evidence="1" id="KW-0677">Repeat</keyword>
<protein>
    <recommendedName>
        <fullName evidence="6">Tetratricopeptide repeat protein</fullName>
    </recommendedName>
</protein>
<proteinExistence type="predicted"/>
<keyword evidence="3" id="KW-0472">Membrane</keyword>
<accession>A0AAP5IB56</accession>
<evidence type="ECO:0000256" key="3">
    <source>
        <dbReference type="SAM" id="Phobius"/>
    </source>
</evidence>
<organism evidence="4 5">
    <name type="scientific">Aetokthonos hydrillicola Thurmond2011</name>
    <dbReference type="NCBI Taxonomy" id="2712845"/>
    <lineage>
        <taxon>Bacteria</taxon>
        <taxon>Bacillati</taxon>
        <taxon>Cyanobacteriota</taxon>
        <taxon>Cyanophyceae</taxon>
        <taxon>Nostocales</taxon>
        <taxon>Hapalosiphonaceae</taxon>
        <taxon>Aetokthonos</taxon>
    </lineage>
</organism>
<sequence>MRRRLKVKVEEWVRLGEEGGFLDKIELAEVEQWLSSPDASDLGYDASLPRLITASQRMIKQTQTKRIVRLGFFFISLITLLGVIFYAVLPGLARSLNDHANEISQKDQDDRALQELNLALMLQPRFAVALYTRGAIYEKKKDFDLARANYQGAVELRYAPAYGNLARLEIIEAQNYTKAAKLTKEGLKFATDDEARYTLLKNLGWALWNMSLKKLLNLSLCIHLYRINSSRTQYNCTISSNFYR</sequence>
<evidence type="ECO:0000313" key="5">
    <source>
        <dbReference type="Proteomes" id="UP000667802"/>
    </source>
</evidence>
<dbReference type="Proteomes" id="UP000667802">
    <property type="component" value="Unassembled WGS sequence"/>
</dbReference>
<evidence type="ECO:0008006" key="6">
    <source>
        <dbReference type="Google" id="ProtNLM"/>
    </source>
</evidence>
<dbReference type="RefSeq" id="WP_243902679.1">
    <property type="nucleotide sequence ID" value="NZ_CAWQFN010000610.1"/>
</dbReference>
<dbReference type="PANTHER" id="PTHR44858:SF1">
    <property type="entry name" value="UDP-N-ACETYLGLUCOSAMINE--PEPTIDE N-ACETYLGLUCOSAMINYLTRANSFERASE SPINDLY-RELATED"/>
    <property type="match status" value="1"/>
</dbReference>
<comment type="caution">
    <text evidence="4">The sequence shown here is derived from an EMBL/GenBank/DDBJ whole genome shotgun (WGS) entry which is preliminary data.</text>
</comment>
<dbReference type="InterPro" id="IPR011990">
    <property type="entry name" value="TPR-like_helical_dom_sf"/>
</dbReference>
<dbReference type="EMBL" id="JAALHA020000016">
    <property type="protein sequence ID" value="MDR9898268.1"/>
    <property type="molecule type" value="Genomic_DNA"/>
</dbReference>
<evidence type="ECO:0000313" key="4">
    <source>
        <dbReference type="EMBL" id="MDR9898268.1"/>
    </source>
</evidence>